<feature type="domain" description="HTH tetR-type" evidence="5">
    <location>
        <begin position="4"/>
        <end position="63"/>
    </location>
</feature>
<dbReference type="InterPro" id="IPR023772">
    <property type="entry name" value="DNA-bd_HTH_TetR-type_CS"/>
</dbReference>
<dbReference type="InterPro" id="IPR050109">
    <property type="entry name" value="HTH-type_TetR-like_transc_reg"/>
</dbReference>
<dbReference type="PROSITE" id="PS01081">
    <property type="entry name" value="HTH_TETR_1"/>
    <property type="match status" value="1"/>
</dbReference>
<dbReference type="EMBL" id="JAHZIK010000572">
    <property type="protein sequence ID" value="MBW7456411.1"/>
    <property type="molecule type" value="Genomic_DNA"/>
</dbReference>
<evidence type="ECO:0000259" key="5">
    <source>
        <dbReference type="PROSITE" id="PS50977"/>
    </source>
</evidence>
<keyword evidence="1" id="KW-0805">Transcription regulation</keyword>
<dbReference type="PRINTS" id="PR00455">
    <property type="entry name" value="HTHTETR"/>
</dbReference>
<protein>
    <submittedName>
        <fullName evidence="6">TetR/AcrR family transcriptional regulator</fullName>
    </submittedName>
</protein>
<keyword evidence="3" id="KW-0804">Transcription</keyword>
<dbReference type="PROSITE" id="PS50977">
    <property type="entry name" value="HTH_TETR_2"/>
    <property type="match status" value="1"/>
</dbReference>
<proteinExistence type="predicted"/>
<dbReference type="InterPro" id="IPR001647">
    <property type="entry name" value="HTH_TetR"/>
</dbReference>
<dbReference type="Proteomes" id="UP001519887">
    <property type="component" value="Unassembled WGS sequence"/>
</dbReference>
<dbReference type="Pfam" id="PF00440">
    <property type="entry name" value="TetR_N"/>
    <property type="match status" value="1"/>
</dbReference>
<dbReference type="Gene3D" id="1.10.357.10">
    <property type="entry name" value="Tetracycline Repressor, domain 2"/>
    <property type="match status" value="1"/>
</dbReference>
<evidence type="ECO:0000256" key="4">
    <source>
        <dbReference type="PROSITE-ProRule" id="PRU00335"/>
    </source>
</evidence>
<dbReference type="PANTHER" id="PTHR30055:SF234">
    <property type="entry name" value="HTH-TYPE TRANSCRIPTIONAL REGULATOR BETI"/>
    <property type="match status" value="1"/>
</dbReference>
<feature type="DNA-binding region" description="H-T-H motif" evidence="4">
    <location>
        <begin position="26"/>
        <end position="45"/>
    </location>
</feature>
<dbReference type="SUPFAM" id="SSF46689">
    <property type="entry name" value="Homeodomain-like"/>
    <property type="match status" value="1"/>
</dbReference>
<accession>A0ABS7C6B6</accession>
<reference evidence="6 7" key="1">
    <citation type="submission" date="2021-07" db="EMBL/GenBank/DDBJ databases">
        <title>Paenibacillus radiodurans sp. nov., isolated from the southeastern edge of Tengger Desert.</title>
        <authorList>
            <person name="Zhang G."/>
        </authorList>
    </citation>
    <scope>NUCLEOTIDE SEQUENCE [LARGE SCALE GENOMIC DNA]</scope>
    <source>
        <strain evidence="6 7">CCM 7311</strain>
    </source>
</reference>
<comment type="caution">
    <text evidence="6">The sequence shown here is derived from an EMBL/GenBank/DDBJ whole genome shotgun (WGS) entry which is preliminary data.</text>
</comment>
<organism evidence="6 7">
    <name type="scientific">Paenibacillus sepulcri</name>
    <dbReference type="NCBI Taxonomy" id="359917"/>
    <lineage>
        <taxon>Bacteria</taxon>
        <taxon>Bacillati</taxon>
        <taxon>Bacillota</taxon>
        <taxon>Bacilli</taxon>
        <taxon>Bacillales</taxon>
        <taxon>Paenibacillaceae</taxon>
        <taxon>Paenibacillus</taxon>
    </lineage>
</organism>
<keyword evidence="7" id="KW-1185">Reference proteome</keyword>
<evidence type="ECO:0000256" key="2">
    <source>
        <dbReference type="ARBA" id="ARBA00023125"/>
    </source>
</evidence>
<keyword evidence="2 4" id="KW-0238">DNA-binding</keyword>
<dbReference type="InterPro" id="IPR009057">
    <property type="entry name" value="Homeodomain-like_sf"/>
</dbReference>
<evidence type="ECO:0000313" key="7">
    <source>
        <dbReference type="Proteomes" id="UP001519887"/>
    </source>
</evidence>
<evidence type="ECO:0000256" key="1">
    <source>
        <dbReference type="ARBA" id="ARBA00023015"/>
    </source>
</evidence>
<evidence type="ECO:0000256" key="3">
    <source>
        <dbReference type="ARBA" id="ARBA00023163"/>
    </source>
</evidence>
<sequence length="196" mass="21604">MNIEERRAMIVRAALPLLVEIGPSVTTLQIARAAGISEPTIFRAFADKDEVLLACLDEATKPENVLIELEAIDKEAGLEERLTNLIDVIRLQGERTGAIMNAVRLAAPSKRRERSSLSDEEIRRLSESRTASHQRIHSAVCSVLEPDEARLRQPVTDIATIVIGIVMSLGRARRMAGDMGITTKQLEDLIMNGIVK</sequence>
<evidence type="ECO:0000313" key="6">
    <source>
        <dbReference type="EMBL" id="MBW7456411.1"/>
    </source>
</evidence>
<name>A0ABS7C6B6_9BACL</name>
<dbReference type="PANTHER" id="PTHR30055">
    <property type="entry name" value="HTH-TYPE TRANSCRIPTIONAL REGULATOR RUTR"/>
    <property type="match status" value="1"/>
</dbReference>
<gene>
    <name evidence="6" type="ORF">K0U00_20460</name>
</gene>